<feature type="coiled-coil region" evidence="1">
    <location>
        <begin position="61"/>
        <end position="113"/>
    </location>
</feature>
<gene>
    <name evidence="3" type="ORF">FKV23_12725</name>
</gene>
<name>A0A514BTZ5_9GAMM</name>
<evidence type="ECO:0000256" key="2">
    <source>
        <dbReference type="SAM" id="Phobius"/>
    </source>
</evidence>
<proteinExistence type="predicted"/>
<keyword evidence="2" id="KW-0812">Transmembrane</keyword>
<protein>
    <submittedName>
        <fullName evidence="3">Uncharacterized protein</fullName>
    </submittedName>
</protein>
<keyword evidence="2" id="KW-0472">Membrane</keyword>
<reference evidence="3 4" key="1">
    <citation type="submission" date="2019-06" db="EMBL/GenBank/DDBJ databases">
        <title>Lysobacter alkalisoli sp. nov. isolated from saline-alkali soil.</title>
        <authorList>
            <person name="Sun J.-Q."/>
            <person name="Xu L."/>
        </authorList>
    </citation>
    <scope>NUCLEOTIDE SEQUENCE [LARGE SCALE GENOMIC DNA]</scope>
    <source>
        <strain evidence="3 4">SJ-36</strain>
    </source>
</reference>
<dbReference type="Proteomes" id="UP000317199">
    <property type="component" value="Chromosome"/>
</dbReference>
<keyword evidence="4" id="KW-1185">Reference proteome</keyword>
<accession>A0A514BTZ5</accession>
<keyword evidence="1" id="KW-0175">Coiled coil</keyword>
<dbReference type="KEGG" id="lyj:FKV23_12725"/>
<evidence type="ECO:0000256" key="1">
    <source>
        <dbReference type="SAM" id="Coils"/>
    </source>
</evidence>
<sequence length="129" mass="14073">MRDPLRPYIYLVGLAISATLVLGGFVTGCRHGKASNAVAAARSAEAAGRAQASVNVMRTTLQEISRRAAEARAAASDWKRKAEQAADHARVAARKHEQTLAEIERELERAKRDPDCRAQLEEQLCVALH</sequence>
<dbReference type="PROSITE" id="PS51257">
    <property type="entry name" value="PROKAR_LIPOPROTEIN"/>
    <property type="match status" value="1"/>
</dbReference>
<keyword evidence="2" id="KW-1133">Transmembrane helix</keyword>
<feature type="transmembrane region" description="Helical" evidence="2">
    <location>
        <begin position="7"/>
        <end position="26"/>
    </location>
</feature>
<dbReference type="AlphaFoldDB" id="A0A514BTZ5"/>
<organism evidence="3 4">
    <name type="scientific">Marilutibacter alkalisoli</name>
    <dbReference type="NCBI Taxonomy" id="2591633"/>
    <lineage>
        <taxon>Bacteria</taxon>
        <taxon>Pseudomonadati</taxon>
        <taxon>Pseudomonadota</taxon>
        <taxon>Gammaproteobacteria</taxon>
        <taxon>Lysobacterales</taxon>
        <taxon>Lysobacteraceae</taxon>
        <taxon>Marilutibacter</taxon>
    </lineage>
</organism>
<evidence type="ECO:0000313" key="3">
    <source>
        <dbReference type="EMBL" id="QDH70850.1"/>
    </source>
</evidence>
<dbReference type="RefSeq" id="WP_141624182.1">
    <property type="nucleotide sequence ID" value="NZ_CP041242.1"/>
</dbReference>
<evidence type="ECO:0000313" key="4">
    <source>
        <dbReference type="Proteomes" id="UP000317199"/>
    </source>
</evidence>
<dbReference type="EMBL" id="CP041242">
    <property type="protein sequence ID" value="QDH70850.1"/>
    <property type="molecule type" value="Genomic_DNA"/>
</dbReference>